<evidence type="ECO:0000313" key="2">
    <source>
        <dbReference type="EMBL" id="GKY86535.1"/>
    </source>
</evidence>
<dbReference type="RefSeq" id="WP_281840501.1">
    <property type="nucleotide sequence ID" value="NZ_BROH01000001.1"/>
</dbReference>
<keyword evidence="3" id="KW-1185">Reference proteome</keyword>
<proteinExistence type="predicted"/>
<dbReference type="EMBL" id="BROH01000001">
    <property type="protein sequence ID" value="GKY86535.1"/>
    <property type="molecule type" value="Genomic_DNA"/>
</dbReference>
<keyword evidence="1" id="KW-1133">Transmembrane helix</keyword>
<gene>
    <name evidence="2" type="ORF">STA1M1_04040</name>
</gene>
<evidence type="ECO:0000313" key="3">
    <source>
        <dbReference type="Proteomes" id="UP001144205"/>
    </source>
</evidence>
<feature type="transmembrane region" description="Helical" evidence="1">
    <location>
        <begin position="6"/>
        <end position="25"/>
    </location>
</feature>
<sequence length="40" mass="4306">MDPVGLVVGLAMGMSIGVAFIGVAYERGKQVGRREEQKKK</sequence>
<evidence type="ECO:0008006" key="4">
    <source>
        <dbReference type="Google" id="ProtNLM"/>
    </source>
</evidence>
<dbReference type="Proteomes" id="UP001144205">
    <property type="component" value="Unassembled WGS sequence"/>
</dbReference>
<keyword evidence="1" id="KW-0472">Membrane</keyword>
<organism evidence="2 3">
    <name type="scientific">Sinisalibacter aestuarii</name>
    <dbReference type="NCBI Taxonomy" id="2949426"/>
    <lineage>
        <taxon>Bacteria</taxon>
        <taxon>Pseudomonadati</taxon>
        <taxon>Pseudomonadota</taxon>
        <taxon>Alphaproteobacteria</taxon>
        <taxon>Rhodobacterales</taxon>
        <taxon>Roseobacteraceae</taxon>
        <taxon>Sinisalibacter</taxon>
    </lineage>
</organism>
<comment type="caution">
    <text evidence="2">The sequence shown here is derived from an EMBL/GenBank/DDBJ whole genome shotgun (WGS) entry which is preliminary data.</text>
</comment>
<keyword evidence="1" id="KW-0812">Transmembrane</keyword>
<protein>
    <recommendedName>
        <fullName evidence="4">DUF3149 domain-containing protein</fullName>
    </recommendedName>
</protein>
<accession>A0ABQ5LNH9</accession>
<evidence type="ECO:0000256" key="1">
    <source>
        <dbReference type="SAM" id="Phobius"/>
    </source>
</evidence>
<reference evidence="2" key="1">
    <citation type="journal article" date="2023" name="Int. J. Syst. Evol. Microbiol.">
        <title>Sinisalibacter aestuarii sp. nov., isolated from estuarine sediment of the Arakawa River.</title>
        <authorList>
            <person name="Arafat S.T."/>
            <person name="Hirano S."/>
            <person name="Sato A."/>
            <person name="Takeuchi K."/>
            <person name="Yasuda T."/>
            <person name="Terahara T."/>
            <person name="Hamada M."/>
            <person name="Kobayashi T."/>
        </authorList>
    </citation>
    <scope>NUCLEOTIDE SEQUENCE</scope>
    <source>
        <strain evidence="2">B-399</strain>
    </source>
</reference>
<name>A0ABQ5LNH9_9RHOB</name>